<comment type="subcellular location">
    <subcellularLocation>
        <location evidence="1">Membrane</location>
        <topology evidence="1">Multi-pass membrane protein</topology>
    </subcellularLocation>
</comment>
<evidence type="ECO:0000256" key="3">
    <source>
        <dbReference type="ARBA" id="ARBA00022448"/>
    </source>
</evidence>
<feature type="transmembrane region" description="Helical" evidence="9">
    <location>
        <begin position="176"/>
        <end position="193"/>
    </location>
</feature>
<dbReference type="Pfam" id="PF01545">
    <property type="entry name" value="Cation_efflux"/>
    <property type="match status" value="1"/>
</dbReference>
<dbReference type="InterPro" id="IPR050681">
    <property type="entry name" value="CDF/SLC30A"/>
</dbReference>
<dbReference type="PATRIC" id="fig|1280948.3.peg.91"/>
<reference evidence="12 13" key="1">
    <citation type="journal article" date="2014" name="Antonie Van Leeuwenhoek">
        <title>Hyphomonas beringensis sp. nov. and Hyphomonas chukchiensis sp. nov., isolated from surface seawater of the Bering Sea and Chukchi Sea.</title>
        <authorList>
            <person name="Li C."/>
            <person name="Lai Q."/>
            <person name="Li G."/>
            <person name="Dong C."/>
            <person name="Wang J."/>
            <person name="Liao Y."/>
            <person name="Shao Z."/>
        </authorList>
    </citation>
    <scope>NUCLEOTIDE SEQUENCE [LARGE SCALE GENOMIC DNA]</scope>
    <source>
        <strain evidence="12 13">22II1-22F38</strain>
    </source>
</reference>
<accession>A0A059EBD8</accession>
<keyword evidence="5" id="KW-0864">Zinc transport</keyword>
<dbReference type="AlphaFoldDB" id="A0A059EBD8"/>
<keyword evidence="6 9" id="KW-1133">Transmembrane helix</keyword>
<dbReference type="InterPro" id="IPR027470">
    <property type="entry name" value="Cation_efflux_CTD"/>
</dbReference>
<feature type="transmembrane region" description="Helical" evidence="9">
    <location>
        <begin position="77"/>
        <end position="96"/>
    </location>
</feature>
<evidence type="ECO:0008006" key="14">
    <source>
        <dbReference type="Google" id="ProtNLM"/>
    </source>
</evidence>
<organism evidence="12 13">
    <name type="scientific">Hyphomonas atlantica</name>
    <dbReference type="NCBI Taxonomy" id="1280948"/>
    <lineage>
        <taxon>Bacteria</taxon>
        <taxon>Pseudomonadati</taxon>
        <taxon>Pseudomonadota</taxon>
        <taxon>Alphaproteobacteria</taxon>
        <taxon>Hyphomonadales</taxon>
        <taxon>Hyphomonadaceae</taxon>
        <taxon>Hyphomonas</taxon>
    </lineage>
</organism>
<evidence type="ECO:0000256" key="9">
    <source>
        <dbReference type="SAM" id="Phobius"/>
    </source>
</evidence>
<dbReference type="NCBIfam" id="TIGR01297">
    <property type="entry name" value="CDF"/>
    <property type="match status" value="1"/>
</dbReference>
<feature type="transmembrane region" description="Helical" evidence="9">
    <location>
        <begin position="12"/>
        <end position="34"/>
    </location>
</feature>
<evidence type="ECO:0000256" key="2">
    <source>
        <dbReference type="ARBA" id="ARBA00008873"/>
    </source>
</evidence>
<name>A0A059EBD8_9PROT</name>
<evidence type="ECO:0000256" key="1">
    <source>
        <dbReference type="ARBA" id="ARBA00004141"/>
    </source>
</evidence>
<dbReference type="EMBL" id="AWFH01000001">
    <property type="protein sequence ID" value="KCZ64875.1"/>
    <property type="molecule type" value="Genomic_DNA"/>
</dbReference>
<dbReference type="GO" id="GO:0005385">
    <property type="term" value="F:zinc ion transmembrane transporter activity"/>
    <property type="evidence" value="ECO:0007669"/>
    <property type="project" value="TreeGrafter"/>
</dbReference>
<evidence type="ECO:0000313" key="12">
    <source>
        <dbReference type="EMBL" id="KCZ64875.1"/>
    </source>
</evidence>
<evidence type="ECO:0000256" key="7">
    <source>
        <dbReference type="ARBA" id="ARBA00023065"/>
    </source>
</evidence>
<dbReference type="STRING" id="1280948.HY36_00450"/>
<protein>
    <recommendedName>
        <fullName evidence="14">Cation transporter</fullName>
    </recommendedName>
</protein>
<dbReference type="Proteomes" id="UP000024547">
    <property type="component" value="Unassembled WGS sequence"/>
</dbReference>
<evidence type="ECO:0000256" key="6">
    <source>
        <dbReference type="ARBA" id="ARBA00022989"/>
    </source>
</evidence>
<keyword evidence="8 9" id="KW-0472">Membrane</keyword>
<evidence type="ECO:0000259" key="10">
    <source>
        <dbReference type="Pfam" id="PF01545"/>
    </source>
</evidence>
<keyword evidence="5" id="KW-0862">Zinc</keyword>
<dbReference type="Pfam" id="PF16916">
    <property type="entry name" value="ZT_dimer"/>
    <property type="match status" value="1"/>
</dbReference>
<keyword evidence="7" id="KW-0406">Ion transport</keyword>
<dbReference type="GO" id="GO:0005886">
    <property type="term" value="C:plasma membrane"/>
    <property type="evidence" value="ECO:0007669"/>
    <property type="project" value="TreeGrafter"/>
</dbReference>
<proteinExistence type="inferred from homology"/>
<dbReference type="eggNOG" id="COG1230">
    <property type="taxonomic scope" value="Bacteria"/>
</dbReference>
<evidence type="ECO:0000313" key="13">
    <source>
        <dbReference type="Proteomes" id="UP000024547"/>
    </source>
</evidence>
<dbReference type="PANTHER" id="PTHR11562:SF17">
    <property type="entry name" value="RE54080P-RELATED"/>
    <property type="match status" value="1"/>
</dbReference>
<evidence type="ECO:0000256" key="8">
    <source>
        <dbReference type="ARBA" id="ARBA00023136"/>
    </source>
</evidence>
<dbReference type="InterPro" id="IPR058533">
    <property type="entry name" value="Cation_efflux_TM"/>
</dbReference>
<dbReference type="PANTHER" id="PTHR11562">
    <property type="entry name" value="CATION EFFLUX PROTEIN/ ZINC TRANSPORTER"/>
    <property type="match status" value="1"/>
</dbReference>
<feature type="transmembrane region" description="Helical" evidence="9">
    <location>
        <begin position="108"/>
        <end position="131"/>
    </location>
</feature>
<comment type="caution">
    <text evidence="12">The sequence shown here is derived from an EMBL/GenBank/DDBJ whole genome shotgun (WGS) entry which is preliminary data.</text>
</comment>
<evidence type="ECO:0000259" key="11">
    <source>
        <dbReference type="Pfam" id="PF16916"/>
    </source>
</evidence>
<comment type="similarity">
    <text evidence="2">Belongs to the cation diffusion facilitator (CDF) transporter (TC 2.A.4) family. SLC30A subfamily.</text>
</comment>
<keyword evidence="4 9" id="KW-0812">Transmembrane</keyword>
<dbReference type="Gene3D" id="1.20.1510.10">
    <property type="entry name" value="Cation efflux protein transmembrane domain"/>
    <property type="match status" value="1"/>
</dbReference>
<feature type="transmembrane region" description="Helical" evidence="9">
    <location>
        <begin position="152"/>
        <end position="170"/>
    </location>
</feature>
<gene>
    <name evidence="12" type="ORF">HY36_00450</name>
</gene>
<keyword evidence="3" id="KW-0813">Transport</keyword>
<keyword evidence="13" id="KW-1185">Reference proteome</keyword>
<sequence length="294" mass="30635">MSSADSRRRVAIAGLLTAAFMIAEIVGGVISGSLALLADAAHMLTDAGSLALAWVGYKLADRPADPQRSYGFARMKILAAFTNGILLVLLSLWIVWEAIHRLLEPVEVMGNVLMAVAVGGLIVNIIAFAILHGGSKEDLNLQGALWHVAGDLLGSVAAIGAAVIIMTTGWMAADPILSVLVALLVLFAGVRIARKSGHILLEGTPAGLDPAEISADLASLEGVVSVDHLHAWALTEQKPLITLEVTAADGADPDLLRRAVKDRLADRFQVSHATVEVVCAGNDTALTAAGQCSH</sequence>
<feature type="domain" description="Cation efflux protein cytoplasmic" evidence="11">
    <location>
        <begin position="209"/>
        <end position="276"/>
    </location>
</feature>
<evidence type="ECO:0000256" key="5">
    <source>
        <dbReference type="ARBA" id="ARBA00022906"/>
    </source>
</evidence>
<dbReference type="InterPro" id="IPR027469">
    <property type="entry name" value="Cation_efflux_TMD_sf"/>
</dbReference>
<evidence type="ECO:0000256" key="4">
    <source>
        <dbReference type="ARBA" id="ARBA00022692"/>
    </source>
</evidence>
<feature type="domain" description="Cation efflux protein transmembrane" evidence="10">
    <location>
        <begin position="11"/>
        <end position="201"/>
    </location>
</feature>
<dbReference type="SUPFAM" id="SSF161111">
    <property type="entry name" value="Cation efflux protein transmembrane domain-like"/>
    <property type="match status" value="1"/>
</dbReference>
<dbReference type="InterPro" id="IPR002524">
    <property type="entry name" value="Cation_efflux"/>
</dbReference>